<dbReference type="AlphaFoldDB" id="A0A918DGE7"/>
<evidence type="ECO:0000313" key="2">
    <source>
        <dbReference type="EMBL" id="GGO65232.1"/>
    </source>
</evidence>
<accession>A0A918DGE7</accession>
<evidence type="ECO:0000313" key="3">
    <source>
        <dbReference type="Proteomes" id="UP000646523"/>
    </source>
</evidence>
<dbReference type="Gene3D" id="3.40.50.12780">
    <property type="entry name" value="N-terminal domain of ligase-like"/>
    <property type="match status" value="1"/>
</dbReference>
<protein>
    <recommendedName>
        <fullName evidence="1">AMP-dependent synthetase/ligase domain-containing protein</fullName>
    </recommendedName>
</protein>
<comment type="caution">
    <text evidence="2">The sequence shown here is derived from an EMBL/GenBank/DDBJ whole genome shotgun (WGS) entry which is preliminary data.</text>
</comment>
<evidence type="ECO:0000259" key="1">
    <source>
        <dbReference type="Pfam" id="PF00501"/>
    </source>
</evidence>
<gene>
    <name evidence="2" type="ORF">GCM10012289_16420</name>
</gene>
<name>A0A918DGE7_9ACTN</name>
<reference evidence="2" key="2">
    <citation type="submission" date="2020-09" db="EMBL/GenBank/DDBJ databases">
        <authorList>
            <person name="Sun Q."/>
            <person name="Zhou Y."/>
        </authorList>
    </citation>
    <scope>NUCLEOTIDE SEQUENCE</scope>
    <source>
        <strain evidence="2">CGMCC 4.7368</strain>
    </source>
</reference>
<organism evidence="2 3">
    <name type="scientific">Nonomuraea cavernae</name>
    <dbReference type="NCBI Taxonomy" id="2045107"/>
    <lineage>
        <taxon>Bacteria</taxon>
        <taxon>Bacillati</taxon>
        <taxon>Actinomycetota</taxon>
        <taxon>Actinomycetes</taxon>
        <taxon>Streptosporangiales</taxon>
        <taxon>Streptosporangiaceae</taxon>
        <taxon>Nonomuraea</taxon>
    </lineage>
</organism>
<dbReference type="Proteomes" id="UP000646523">
    <property type="component" value="Unassembled WGS sequence"/>
</dbReference>
<dbReference type="SUPFAM" id="SSF56801">
    <property type="entry name" value="Acetyl-CoA synthetase-like"/>
    <property type="match status" value="1"/>
</dbReference>
<dbReference type="EMBL" id="BMNH01000003">
    <property type="protein sequence ID" value="GGO65232.1"/>
    <property type="molecule type" value="Genomic_DNA"/>
</dbReference>
<dbReference type="InterPro" id="IPR000873">
    <property type="entry name" value="AMP-dep_synth/lig_dom"/>
</dbReference>
<proteinExistence type="predicted"/>
<dbReference type="InterPro" id="IPR042099">
    <property type="entry name" value="ANL_N_sf"/>
</dbReference>
<keyword evidence="3" id="KW-1185">Reference proteome</keyword>
<feature type="domain" description="AMP-dependent synthetase/ligase" evidence="1">
    <location>
        <begin position="23"/>
        <end position="93"/>
    </location>
</feature>
<dbReference type="Pfam" id="PF00501">
    <property type="entry name" value="AMP-binding"/>
    <property type="match status" value="1"/>
</dbReference>
<sequence length="259" mass="27321">MPGKAWGPYIDGMTWTELVMGAAPTRGDRPAVTDVRTGEVLSYAAFARRVTHVAAGLRRHGLRYGDRVLVDLPLGAGLAVAVHSVAWSGGVVVLGASGAARMMIVHRGFDADAVDVQHVFSMEPVSGAKPFADLIGERTVEFGPLAGPALSVDGERILHHDELAGDLRKLATRLLVGPDDVVLAAVSDAFKGLRVLDLAMMAGAHVVIAHEPSLIGCRVLAHERAATLVVAPYDLARRLLGDPTLRVVDERAVVSSLAL</sequence>
<reference evidence="2" key="1">
    <citation type="journal article" date="2014" name="Int. J. Syst. Evol. Microbiol.">
        <title>Complete genome sequence of Corynebacterium casei LMG S-19264T (=DSM 44701T), isolated from a smear-ripened cheese.</title>
        <authorList>
            <consortium name="US DOE Joint Genome Institute (JGI-PGF)"/>
            <person name="Walter F."/>
            <person name="Albersmeier A."/>
            <person name="Kalinowski J."/>
            <person name="Ruckert C."/>
        </authorList>
    </citation>
    <scope>NUCLEOTIDE SEQUENCE</scope>
    <source>
        <strain evidence="2">CGMCC 4.7368</strain>
    </source>
</reference>